<dbReference type="EC" id="2.7.7.7" evidence="1"/>
<proteinExistence type="predicted"/>
<dbReference type="GO" id="GO:0003887">
    <property type="term" value="F:DNA-directed DNA polymerase activity"/>
    <property type="evidence" value="ECO:0007669"/>
    <property type="project" value="UniProtKB-EC"/>
</dbReference>
<dbReference type="PANTHER" id="PTHR11669:SF8">
    <property type="entry name" value="DNA POLYMERASE III SUBUNIT DELTA"/>
    <property type="match status" value="1"/>
</dbReference>
<dbReference type="Pfam" id="PF13177">
    <property type="entry name" value="DNA_pol3_delta2"/>
    <property type="match status" value="1"/>
</dbReference>
<dbReference type="Proteomes" id="UP000319976">
    <property type="component" value="Chromosome"/>
</dbReference>
<dbReference type="Gene3D" id="3.40.50.300">
    <property type="entry name" value="P-loop containing nucleotide triphosphate hydrolases"/>
    <property type="match status" value="1"/>
</dbReference>
<protein>
    <submittedName>
        <fullName evidence="1">DNA polymerase III subunit tau</fullName>
        <ecNumber evidence="1">2.7.7.7</ecNumber>
    </submittedName>
</protein>
<dbReference type="AlphaFoldDB" id="A0A517T831"/>
<keyword evidence="1" id="KW-0548">Nucleotidyltransferase</keyword>
<dbReference type="InterPro" id="IPR027417">
    <property type="entry name" value="P-loop_NTPase"/>
</dbReference>
<accession>A0A517T831</accession>
<sequence>MNDSPWNELLGQDQAVLSFQRAAERKRLAQAYLLVGPGGVGKRLFAQLVVRCLFCQRSGENELAACGECPSCVQLKAGTHADLIEVGLQPGKRQLLVEQFAGERDERGKAGLGHDLSLTPVAADRKCAIIDDADRMGEEAANAFLKTLEEPPPGAMIFLMARSTEGILPTILSRCQLVRFNPLSDEVVRDLLVQHEMCTDPAEATEVARLSHGSLEEAGVLLQPHLRDLRKTMLAHLGRLPIDGPTAAAAILEGVDAAGETAAQREAMNWVVRFGVEYFRQLLLACVEAEHSSAATEQQNWINAIEHCGQPAEVVIGDIIERLGETDRSIAMNVSVPLCVETLFQDLAGRSKSLLEAATIKA</sequence>
<keyword evidence="2" id="KW-1185">Reference proteome</keyword>
<keyword evidence="1" id="KW-0808">Transferase</keyword>
<name>A0A517T831_9PLAN</name>
<dbReference type="SUPFAM" id="SSF52540">
    <property type="entry name" value="P-loop containing nucleoside triphosphate hydrolases"/>
    <property type="match status" value="1"/>
</dbReference>
<dbReference type="EMBL" id="CP036316">
    <property type="protein sequence ID" value="QDT64521.1"/>
    <property type="molecule type" value="Genomic_DNA"/>
</dbReference>
<reference evidence="1 2" key="1">
    <citation type="submission" date="2019-02" db="EMBL/GenBank/DDBJ databases">
        <title>Deep-cultivation of Planctomycetes and their phenomic and genomic characterization uncovers novel biology.</title>
        <authorList>
            <person name="Wiegand S."/>
            <person name="Jogler M."/>
            <person name="Boedeker C."/>
            <person name="Pinto D."/>
            <person name="Vollmers J."/>
            <person name="Rivas-Marin E."/>
            <person name="Kohn T."/>
            <person name="Peeters S.H."/>
            <person name="Heuer A."/>
            <person name="Rast P."/>
            <person name="Oberbeckmann S."/>
            <person name="Bunk B."/>
            <person name="Jeske O."/>
            <person name="Meyerdierks A."/>
            <person name="Storesund J.E."/>
            <person name="Kallscheuer N."/>
            <person name="Luecker S."/>
            <person name="Lage O.M."/>
            <person name="Pohl T."/>
            <person name="Merkel B.J."/>
            <person name="Hornburger P."/>
            <person name="Mueller R.-W."/>
            <person name="Bruemmer F."/>
            <person name="Labrenz M."/>
            <person name="Spormann A.M."/>
            <person name="Op den Camp H."/>
            <person name="Overmann J."/>
            <person name="Amann R."/>
            <person name="Jetten M.S.M."/>
            <person name="Mascher T."/>
            <person name="Medema M.H."/>
            <person name="Devos D.P."/>
            <person name="Kaster A.-K."/>
            <person name="Ovreas L."/>
            <person name="Rohde M."/>
            <person name="Galperin M.Y."/>
            <person name="Jogler C."/>
        </authorList>
    </citation>
    <scope>NUCLEOTIDE SEQUENCE [LARGE SCALE GENOMIC DNA]</scope>
    <source>
        <strain evidence="1 2">V22</strain>
    </source>
</reference>
<dbReference type="InterPro" id="IPR050238">
    <property type="entry name" value="DNA_Rep/Repair_Clamp_Loader"/>
</dbReference>
<evidence type="ECO:0000313" key="2">
    <source>
        <dbReference type="Proteomes" id="UP000319976"/>
    </source>
</evidence>
<dbReference type="GO" id="GO:0006261">
    <property type="term" value="P:DNA-templated DNA replication"/>
    <property type="evidence" value="ECO:0007669"/>
    <property type="project" value="TreeGrafter"/>
</dbReference>
<evidence type="ECO:0000313" key="1">
    <source>
        <dbReference type="EMBL" id="QDT64521.1"/>
    </source>
</evidence>
<dbReference type="PANTHER" id="PTHR11669">
    <property type="entry name" value="REPLICATION FACTOR C / DNA POLYMERASE III GAMMA-TAU SUBUNIT"/>
    <property type="match status" value="1"/>
</dbReference>
<organism evidence="1 2">
    <name type="scientific">Calycomorphotria hydatis</name>
    <dbReference type="NCBI Taxonomy" id="2528027"/>
    <lineage>
        <taxon>Bacteria</taxon>
        <taxon>Pseudomonadati</taxon>
        <taxon>Planctomycetota</taxon>
        <taxon>Planctomycetia</taxon>
        <taxon>Planctomycetales</taxon>
        <taxon>Planctomycetaceae</taxon>
        <taxon>Calycomorphotria</taxon>
    </lineage>
</organism>
<gene>
    <name evidence="1" type="primary">dnaX_2</name>
    <name evidence="1" type="ORF">V22_17560</name>
</gene>
<dbReference type="KEGG" id="chya:V22_17560"/>